<accession>A0A9D4W3X6</accession>
<evidence type="ECO:0000313" key="7">
    <source>
        <dbReference type="Proteomes" id="UP001058974"/>
    </source>
</evidence>
<evidence type="ECO:0000256" key="1">
    <source>
        <dbReference type="ARBA" id="ARBA00004229"/>
    </source>
</evidence>
<evidence type="ECO:0000256" key="4">
    <source>
        <dbReference type="ARBA" id="ARBA00022946"/>
    </source>
</evidence>
<dbReference type="PANTHER" id="PTHR46230:SF3">
    <property type="entry name" value="SUFE-LIKE PROTEIN 1, CHLOROPLASTIC_MITOCHONDRIAL"/>
    <property type="match status" value="1"/>
</dbReference>
<dbReference type="InterPro" id="IPR036065">
    <property type="entry name" value="BolA-like_sf"/>
</dbReference>
<feature type="domain" description="Fe-S metabolism associated" evidence="5">
    <location>
        <begin position="150"/>
        <end position="269"/>
    </location>
</feature>
<evidence type="ECO:0000259" key="5">
    <source>
        <dbReference type="Pfam" id="PF02657"/>
    </source>
</evidence>
<gene>
    <name evidence="6" type="ORF">KIW84_061328</name>
</gene>
<dbReference type="InterPro" id="IPR002634">
    <property type="entry name" value="BolA"/>
</dbReference>
<keyword evidence="7" id="KW-1185">Reference proteome</keyword>
<keyword evidence="4" id="KW-0809">Transit peptide</keyword>
<dbReference type="FunFam" id="3.30.300.90:FF:000004">
    <property type="entry name" value="SufE-like protein, chloroplastic"/>
    <property type="match status" value="1"/>
</dbReference>
<comment type="subcellular location">
    <subcellularLocation>
        <location evidence="1">Plastid</location>
        <location evidence="1">Chloroplast</location>
    </subcellularLocation>
</comment>
<dbReference type="AlphaFoldDB" id="A0A9D4W3X6"/>
<organism evidence="6 7">
    <name type="scientific">Pisum sativum</name>
    <name type="common">Garden pea</name>
    <name type="synonym">Lathyrus oleraceus</name>
    <dbReference type="NCBI Taxonomy" id="3888"/>
    <lineage>
        <taxon>Eukaryota</taxon>
        <taxon>Viridiplantae</taxon>
        <taxon>Streptophyta</taxon>
        <taxon>Embryophyta</taxon>
        <taxon>Tracheophyta</taxon>
        <taxon>Spermatophyta</taxon>
        <taxon>Magnoliopsida</taxon>
        <taxon>eudicotyledons</taxon>
        <taxon>Gunneridae</taxon>
        <taxon>Pentapetalae</taxon>
        <taxon>rosids</taxon>
        <taxon>fabids</taxon>
        <taxon>Fabales</taxon>
        <taxon>Fabaceae</taxon>
        <taxon>Papilionoideae</taxon>
        <taxon>50 kb inversion clade</taxon>
        <taxon>NPAAA clade</taxon>
        <taxon>Hologalegina</taxon>
        <taxon>IRL clade</taxon>
        <taxon>Fabeae</taxon>
        <taxon>Lathyrus</taxon>
    </lineage>
</organism>
<dbReference type="Pfam" id="PF02657">
    <property type="entry name" value="SufE"/>
    <property type="match status" value="1"/>
</dbReference>
<dbReference type="GO" id="GO:0016226">
    <property type="term" value="P:iron-sulfur cluster assembly"/>
    <property type="evidence" value="ECO:0007669"/>
    <property type="project" value="TreeGrafter"/>
</dbReference>
<protein>
    <submittedName>
        <fullName evidence="6">SufE-like protein 1</fullName>
    </submittedName>
</protein>
<comment type="caution">
    <text evidence="6">The sequence shown here is derived from an EMBL/GenBank/DDBJ whole genome shotgun (WGS) entry which is preliminary data.</text>
</comment>
<proteinExistence type="predicted"/>
<dbReference type="InterPro" id="IPR003808">
    <property type="entry name" value="Fe-S_metab-assoc_dom"/>
</dbReference>
<keyword evidence="2" id="KW-0150">Chloroplast</keyword>
<evidence type="ECO:0000256" key="2">
    <source>
        <dbReference type="ARBA" id="ARBA00022528"/>
    </source>
</evidence>
<dbReference type="PANTHER" id="PTHR46230">
    <property type="match status" value="1"/>
</dbReference>
<evidence type="ECO:0000313" key="6">
    <source>
        <dbReference type="EMBL" id="KAI5394647.1"/>
    </source>
</evidence>
<evidence type="ECO:0000256" key="3">
    <source>
        <dbReference type="ARBA" id="ARBA00022640"/>
    </source>
</evidence>
<sequence length="419" mass="46883">MCLLQVRSENQLVNWDLLGKKEPRSWAWVCLDFVWAVHPLSPRKKPRTMPFSFSISQPTPANAMRIPATMMSTNSLFSCSLRLFTTKSPLSLFNKNNSTFFIKPTNTLFSFKPITFQRLPTKPSSSSSPPPSTSLQPIEELPPKLQEIVNLFQSVQEPKAKYEQLLFYGKTLKPLEPQFKTKENKVEGCVSQVWVRAYMDSDKNVVYEADSDSVLTKGLAALLVQGFSGRPVNEIIRVTPDFVMLLGLQQSLTPSRNNGFLNMLKLMQKKALRLYVEAEKGTSEFNSIGNSDFKDDNFVENSSGPSVTPGLGVGFSSKVDDVNVELEGRGKRIKEKLEKDLHPIELEVEDVSYQHAGHAGVRGSNGETHFNVKVVSEEFQGKSLVKRHRLIYNLLQDELESGLHALSIVAKTPSEVGEG</sequence>
<dbReference type="Gene3D" id="3.30.300.90">
    <property type="entry name" value="BolA-like"/>
    <property type="match status" value="1"/>
</dbReference>
<dbReference type="Proteomes" id="UP001058974">
    <property type="component" value="Chromosome 6"/>
</dbReference>
<dbReference type="Gene3D" id="3.90.1010.10">
    <property type="match status" value="1"/>
</dbReference>
<dbReference type="Pfam" id="PF01722">
    <property type="entry name" value="BolA"/>
    <property type="match status" value="1"/>
</dbReference>
<reference evidence="6 7" key="1">
    <citation type="journal article" date="2022" name="Nat. Genet.">
        <title>Improved pea reference genome and pan-genome highlight genomic features and evolutionary characteristics.</title>
        <authorList>
            <person name="Yang T."/>
            <person name="Liu R."/>
            <person name="Luo Y."/>
            <person name="Hu S."/>
            <person name="Wang D."/>
            <person name="Wang C."/>
            <person name="Pandey M.K."/>
            <person name="Ge S."/>
            <person name="Xu Q."/>
            <person name="Li N."/>
            <person name="Li G."/>
            <person name="Huang Y."/>
            <person name="Saxena R.K."/>
            <person name="Ji Y."/>
            <person name="Li M."/>
            <person name="Yan X."/>
            <person name="He Y."/>
            <person name="Liu Y."/>
            <person name="Wang X."/>
            <person name="Xiang C."/>
            <person name="Varshney R.K."/>
            <person name="Ding H."/>
            <person name="Gao S."/>
            <person name="Zong X."/>
        </authorList>
    </citation>
    <scope>NUCLEOTIDE SEQUENCE [LARGE SCALE GENOMIC DNA]</scope>
    <source>
        <strain evidence="6 7">cv. Zhongwan 6</strain>
    </source>
</reference>
<dbReference type="Gramene" id="Psat06G0132800-T1">
    <property type="protein sequence ID" value="KAI5394647.1"/>
    <property type="gene ID" value="KIW84_061328"/>
</dbReference>
<name>A0A9D4W3X6_PEA</name>
<dbReference type="GO" id="GO:0009507">
    <property type="term" value="C:chloroplast"/>
    <property type="evidence" value="ECO:0007669"/>
    <property type="project" value="UniProtKB-SubCell"/>
</dbReference>
<dbReference type="SUPFAM" id="SSF82649">
    <property type="entry name" value="SufE/NifU"/>
    <property type="match status" value="1"/>
</dbReference>
<dbReference type="EMBL" id="JAMSHJ010000006">
    <property type="protein sequence ID" value="KAI5394647.1"/>
    <property type="molecule type" value="Genomic_DNA"/>
</dbReference>
<keyword evidence="3" id="KW-0934">Plastid</keyword>
<dbReference type="SUPFAM" id="SSF82657">
    <property type="entry name" value="BolA-like"/>
    <property type="match status" value="1"/>
</dbReference>